<dbReference type="Proteomes" id="UP001295420">
    <property type="component" value="Unassembled WGS sequence"/>
</dbReference>
<evidence type="ECO:0000313" key="1">
    <source>
        <dbReference type="EMBL" id="CAH1521290.1"/>
    </source>
</evidence>
<reference evidence="1" key="1">
    <citation type="submission" date="2022-01" db="EMBL/GenBank/DDBJ databases">
        <authorList>
            <person name="Lagorce A."/>
        </authorList>
    </citation>
    <scope>NUCLEOTIDE SEQUENCE</scope>
    <source>
        <strain evidence="1">Th15_F1_D04</strain>
    </source>
</reference>
<organism evidence="1 2">
    <name type="scientific">Vibrio owensii</name>
    <dbReference type="NCBI Taxonomy" id="696485"/>
    <lineage>
        <taxon>Bacteria</taxon>
        <taxon>Pseudomonadati</taxon>
        <taxon>Pseudomonadota</taxon>
        <taxon>Gammaproteobacteria</taxon>
        <taxon>Vibrionales</taxon>
        <taxon>Vibrionaceae</taxon>
        <taxon>Vibrio</taxon>
    </lineage>
</organism>
<accession>A0AAU9Q1A7</accession>
<dbReference type="RefSeq" id="WP_409929979.1">
    <property type="nucleotide sequence ID" value="NZ_CAKMTQ010000001.1"/>
</dbReference>
<proteinExistence type="predicted"/>
<gene>
    <name evidence="1" type="ORF">THF1D04_10746</name>
</gene>
<dbReference type="EMBL" id="CAKMTQ010000001">
    <property type="protein sequence ID" value="CAH1521290.1"/>
    <property type="molecule type" value="Genomic_DNA"/>
</dbReference>
<sequence>MNPLLLLLLQSMQNQNQNQQNPLFALLGNQNQDPTQQLIAALSNVTGQQQNGLSPQLLSLLTTMQQPPAQQNDVSSQLLQMLLNNNNQSQPDKTQNQDLSSLLKLLQGDANPPKEKTLAEQLTEMLNKNQGGEEEDILTRLQKRSEKQSNDANNEAELADAIKFELSFEKFMEDNEEILPDWFNVKEVKEDVDKWAKTPIERAQGLSAATVRAFFKNEEMLDLLEERDRQSVKEKITNEGIKSHEINRREAWPLLERAIFNKNKFSDQNTPISIGKEEKALTDYEARFKQGQQTEAPKAANE</sequence>
<name>A0AAU9Q1A7_9VIBR</name>
<protein>
    <submittedName>
        <fullName evidence="1">Uncharacterized protein</fullName>
    </submittedName>
</protein>
<dbReference type="AlphaFoldDB" id="A0AAU9Q1A7"/>
<evidence type="ECO:0000313" key="2">
    <source>
        <dbReference type="Proteomes" id="UP001295420"/>
    </source>
</evidence>
<comment type="caution">
    <text evidence="1">The sequence shown here is derived from an EMBL/GenBank/DDBJ whole genome shotgun (WGS) entry which is preliminary data.</text>
</comment>